<dbReference type="Proteomes" id="UP000272117">
    <property type="component" value="Unassembled WGS sequence"/>
</dbReference>
<protein>
    <recommendedName>
        <fullName evidence="4">DUF4968 domain-containing protein</fullName>
    </recommendedName>
</protein>
<dbReference type="RefSeq" id="WP_123127656.1">
    <property type="nucleotide sequence ID" value="NZ_RJJD01000008.1"/>
</dbReference>
<name>A0A3M9MMD6_9BACT</name>
<comment type="caution">
    <text evidence="2">The sequence shown here is derived from an EMBL/GenBank/DDBJ whole genome shotgun (WGS) entry which is preliminary data.</text>
</comment>
<evidence type="ECO:0000313" key="3">
    <source>
        <dbReference type="Proteomes" id="UP000272117"/>
    </source>
</evidence>
<evidence type="ECO:0000256" key="1">
    <source>
        <dbReference type="SAM" id="SignalP"/>
    </source>
</evidence>
<keyword evidence="1" id="KW-0732">Signal</keyword>
<dbReference type="OrthoDB" id="750023at2"/>
<accession>A0A3M9MMD6</accession>
<evidence type="ECO:0008006" key="4">
    <source>
        <dbReference type="Google" id="ProtNLM"/>
    </source>
</evidence>
<proteinExistence type="predicted"/>
<sequence>MKNRHLSGLLLIAFLFLFSGRVGAQNVTNAVLSKEGTLTLMVEKTAFQVILSLEGKIISYAIKADGDISYDLHGRLKQVGYVEISYDIHDRINKIASEEFSYDLHGRLSKIGKTEINYHFVSGKIERIKG</sequence>
<feature type="chain" id="PRO_5018205654" description="DUF4968 domain-containing protein" evidence="1">
    <location>
        <begin position="25"/>
        <end position="130"/>
    </location>
</feature>
<keyword evidence="3" id="KW-1185">Reference proteome</keyword>
<organism evidence="2 3">
    <name type="scientific">Rufibacter latericius</name>
    <dbReference type="NCBI Taxonomy" id="2487040"/>
    <lineage>
        <taxon>Bacteria</taxon>
        <taxon>Pseudomonadati</taxon>
        <taxon>Bacteroidota</taxon>
        <taxon>Cytophagia</taxon>
        <taxon>Cytophagales</taxon>
        <taxon>Hymenobacteraceae</taxon>
        <taxon>Rufibacter</taxon>
    </lineage>
</organism>
<reference evidence="2 3" key="1">
    <citation type="submission" date="2018-11" db="EMBL/GenBank/DDBJ databases">
        <title>Rufibacter latericius sp. nov., isolated from water in Baiyang Lake.</title>
        <authorList>
            <person name="Yang Y."/>
        </authorList>
    </citation>
    <scope>NUCLEOTIDE SEQUENCE [LARGE SCALE GENOMIC DNA]</scope>
    <source>
        <strain evidence="2 3">R-22-1c-1</strain>
    </source>
</reference>
<dbReference type="AlphaFoldDB" id="A0A3M9MMD6"/>
<dbReference type="EMBL" id="RJJD01000008">
    <property type="protein sequence ID" value="RNI26033.1"/>
    <property type="molecule type" value="Genomic_DNA"/>
</dbReference>
<evidence type="ECO:0000313" key="2">
    <source>
        <dbReference type="EMBL" id="RNI26033.1"/>
    </source>
</evidence>
<feature type="signal peptide" evidence="1">
    <location>
        <begin position="1"/>
        <end position="24"/>
    </location>
</feature>
<gene>
    <name evidence="2" type="ORF">EFB08_14485</name>
</gene>